<proteinExistence type="predicted"/>
<dbReference type="Proteomes" id="UP000765509">
    <property type="component" value="Unassembled WGS sequence"/>
</dbReference>
<keyword evidence="1" id="KW-0472">Membrane</keyword>
<reference evidence="2" key="1">
    <citation type="submission" date="2021-03" db="EMBL/GenBank/DDBJ databases">
        <title>Draft genome sequence of rust myrtle Austropuccinia psidii MF-1, a brazilian biotype.</title>
        <authorList>
            <person name="Quecine M.C."/>
            <person name="Pachon D.M.R."/>
            <person name="Bonatelli M.L."/>
            <person name="Correr F.H."/>
            <person name="Franceschini L.M."/>
            <person name="Leite T.F."/>
            <person name="Margarido G.R.A."/>
            <person name="Almeida C.A."/>
            <person name="Ferrarezi J.A."/>
            <person name="Labate C.A."/>
        </authorList>
    </citation>
    <scope>NUCLEOTIDE SEQUENCE</scope>
    <source>
        <strain evidence="2">MF-1</strain>
    </source>
</reference>
<evidence type="ECO:0000313" key="2">
    <source>
        <dbReference type="EMBL" id="MBW0481272.1"/>
    </source>
</evidence>
<keyword evidence="3" id="KW-1185">Reference proteome</keyword>
<sequence length="120" mass="13298">MGIFYHRFTQGRRPDIGLLFPLAFYTIIDWINVLITYYSSHKDSSGIKSSASNSLATAVNTVALVGELKTPSLPYSFHIPSIMPSQSLIQSRDEVFKAMKDVGEDVAISSLNLFHRGSSK</sequence>
<evidence type="ECO:0000256" key="1">
    <source>
        <dbReference type="SAM" id="Phobius"/>
    </source>
</evidence>
<accession>A0A9Q3GVU4</accession>
<gene>
    <name evidence="2" type="ORF">O181_020987</name>
</gene>
<keyword evidence="1" id="KW-0812">Transmembrane</keyword>
<comment type="caution">
    <text evidence="2">The sequence shown here is derived from an EMBL/GenBank/DDBJ whole genome shotgun (WGS) entry which is preliminary data.</text>
</comment>
<keyword evidence="1" id="KW-1133">Transmembrane helix</keyword>
<protein>
    <submittedName>
        <fullName evidence="2">Uncharacterized protein</fullName>
    </submittedName>
</protein>
<feature type="transmembrane region" description="Helical" evidence="1">
    <location>
        <begin position="16"/>
        <end position="38"/>
    </location>
</feature>
<evidence type="ECO:0000313" key="3">
    <source>
        <dbReference type="Proteomes" id="UP000765509"/>
    </source>
</evidence>
<organism evidence="2 3">
    <name type="scientific">Austropuccinia psidii MF-1</name>
    <dbReference type="NCBI Taxonomy" id="1389203"/>
    <lineage>
        <taxon>Eukaryota</taxon>
        <taxon>Fungi</taxon>
        <taxon>Dikarya</taxon>
        <taxon>Basidiomycota</taxon>
        <taxon>Pucciniomycotina</taxon>
        <taxon>Pucciniomycetes</taxon>
        <taxon>Pucciniales</taxon>
        <taxon>Sphaerophragmiaceae</taxon>
        <taxon>Austropuccinia</taxon>
    </lineage>
</organism>
<dbReference type="AlphaFoldDB" id="A0A9Q3GVU4"/>
<dbReference type="EMBL" id="AVOT02006318">
    <property type="protein sequence ID" value="MBW0481272.1"/>
    <property type="molecule type" value="Genomic_DNA"/>
</dbReference>
<name>A0A9Q3GVU4_9BASI</name>